<accession>V8FUB4</accession>
<keyword evidence="2" id="KW-1185">Reference proteome</keyword>
<evidence type="ECO:0000313" key="1">
    <source>
        <dbReference type="EMBL" id="ETD67745.1"/>
    </source>
</evidence>
<proteinExistence type="predicted"/>
<organism evidence="1 2">
    <name type="scientific">Pelistega indica</name>
    <dbReference type="NCBI Taxonomy" id="1414851"/>
    <lineage>
        <taxon>Bacteria</taxon>
        <taxon>Pseudomonadati</taxon>
        <taxon>Pseudomonadota</taxon>
        <taxon>Betaproteobacteria</taxon>
        <taxon>Burkholderiales</taxon>
        <taxon>Alcaligenaceae</taxon>
        <taxon>Pelistega</taxon>
    </lineage>
</organism>
<dbReference type="AlphaFoldDB" id="V8FUB4"/>
<sequence>MVFSSVWLIDRLILARNPFKIEMLEKLATLSTEEQLNIIQQVNNLYALHSIVNASKTTN</sequence>
<reference evidence="1 2" key="1">
    <citation type="submission" date="2013-11" db="EMBL/GenBank/DDBJ databases">
        <title>Genomic analysis of Pelistega sp. HM-7.</title>
        <authorList>
            <person name="Kumbhare S.V."/>
            <person name="Shetty S.A."/>
            <person name="Sharma O."/>
            <person name="Dhotre D.P."/>
        </authorList>
    </citation>
    <scope>NUCLEOTIDE SEQUENCE [LARGE SCALE GENOMIC DNA]</scope>
    <source>
        <strain evidence="1 2">HM-7</strain>
    </source>
</reference>
<comment type="caution">
    <text evidence="1">The sequence shown here is derived from an EMBL/GenBank/DDBJ whole genome shotgun (WGS) entry which is preliminary data.</text>
</comment>
<evidence type="ECO:0000313" key="2">
    <source>
        <dbReference type="Proteomes" id="UP000018766"/>
    </source>
</evidence>
<name>V8FUB4_9BURK</name>
<dbReference type="Proteomes" id="UP000018766">
    <property type="component" value="Unassembled WGS sequence"/>
</dbReference>
<gene>
    <name evidence="1" type="ORF">V757_11015</name>
</gene>
<dbReference type="EMBL" id="AYSV01000115">
    <property type="protein sequence ID" value="ETD67745.1"/>
    <property type="molecule type" value="Genomic_DNA"/>
</dbReference>
<protein>
    <submittedName>
        <fullName evidence="1">Uncharacterized protein</fullName>
    </submittedName>
</protein>